<gene>
    <name evidence="1" type="ORF">H9Q13_17045</name>
</gene>
<evidence type="ECO:0000313" key="1">
    <source>
        <dbReference type="EMBL" id="MBD1398879.1"/>
    </source>
</evidence>
<proteinExistence type="predicted"/>
<dbReference type="Proteomes" id="UP000625551">
    <property type="component" value="Unassembled WGS sequence"/>
</dbReference>
<dbReference type="CDD" id="cd07822">
    <property type="entry name" value="SRPBCC_4"/>
    <property type="match status" value="1"/>
</dbReference>
<comment type="caution">
    <text evidence="1">The sequence shown here is derived from an EMBL/GenBank/DDBJ whole genome shotgun (WGS) entry which is preliminary data.</text>
</comment>
<dbReference type="InterPro" id="IPR019587">
    <property type="entry name" value="Polyketide_cyclase/dehydratase"/>
</dbReference>
<dbReference type="EMBL" id="JACXAJ010000012">
    <property type="protein sequence ID" value="MBD1398879.1"/>
    <property type="molecule type" value="Genomic_DNA"/>
</dbReference>
<protein>
    <submittedName>
        <fullName evidence="1">SRPBCC domain-containing protein</fullName>
    </submittedName>
</protein>
<dbReference type="SUPFAM" id="SSF55961">
    <property type="entry name" value="Bet v1-like"/>
    <property type="match status" value="1"/>
</dbReference>
<name>A0ABR7XKR0_9BACT</name>
<reference evidence="1 2" key="1">
    <citation type="submission" date="2020-09" db="EMBL/GenBank/DDBJ databases">
        <title>Genome sequencing and assembly of Pontibacter sp.</title>
        <authorList>
            <person name="Chhetri G."/>
        </authorList>
    </citation>
    <scope>NUCLEOTIDE SEQUENCE [LARGE SCALE GENOMIC DNA]</scope>
    <source>
        <strain evidence="1 2">JH31</strain>
    </source>
</reference>
<dbReference type="PANTHER" id="PTHR36166">
    <property type="entry name" value="CHROMOSOME 9, WHOLE GENOME SHOTGUN SEQUENCE"/>
    <property type="match status" value="1"/>
</dbReference>
<dbReference type="PANTHER" id="PTHR36166:SF1">
    <property type="entry name" value="SRPBCC DOMAIN-CONTAINING PROTEIN"/>
    <property type="match status" value="1"/>
</dbReference>
<dbReference type="Gene3D" id="3.30.530.20">
    <property type="match status" value="1"/>
</dbReference>
<keyword evidence="2" id="KW-1185">Reference proteome</keyword>
<accession>A0ABR7XKR0</accession>
<evidence type="ECO:0000313" key="2">
    <source>
        <dbReference type="Proteomes" id="UP000625551"/>
    </source>
</evidence>
<sequence length="143" mass="16279">MKHIQTEILIAAKPEKVWTVLTDFEKYATWNPFIKSIAGEKAVGKRLKTFIQPPDGSGMTFKPVVLNYDTNKEFRWKGKLGTSGIFDGEHYFRLVYMGENTTKFIHGEKFSGLLVPLMGGVLSKTEKGFQLMNEALKRECEKV</sequence>
<dbReference type="Pfam" id="PF10604">
    <property type="entry name" value="Polyketide_cyc2"/>
    <property type="match status" value="1"/>
</dbReference>
<dbReference type="InterPro" id="IPR023393">
    <property type="entry name" value="START-like_dom_sf"/>
</dbReference>
<organism evidence="1 2">
    <name type="scientific">Pontibacter aquaedesilientis</name>
    <dbReference type="NCBI Taxonomy" id="2766980"/>
    <lineage>
        <taxon>Bacteria</taxon>
        <taxon>Pseudomonadati</taxon>
        <taxon>Bacteroidota</taxon>
        <taxon>Cytophagia</taxon>
        <taxon>Cytophagales</taxon>
        <taxon>Hymenobacteraceae</taxon>
        <taxon>Pontibacter</taxon>
    </lineage>
</organism>
<dbReference type="RefSeq" id="WP_191185011.1">
    <property type="nucleotide sequence ID" value="NZ_JACXAJ010000012.1"/>
</dbReference>